<keyword evidence="4" id="KW-1185">Reference proteome</keyword>
<evidence type="ECO:0000256" key="1">
    <source>
        <dbReference type="SAM" id="MobiDB-lite"/>
    </source>
</evidence>
<protein>
    <recommendedName>
        <fullName evidence="2">DUF7730 domain-containing protein</fullName>
    </recommendedName>
</protein>
<accession>A0A6A5ZI71</accession>
<feature type="region of interest" description="Disordered" evidence="1">
    <location>
        <begin position="1"/>
        <end position="39"/>
    </location>
</feature>
<dbReference type="Pfam" id="PF24864">
    <property type="entry name" value="DUF7730"/>
    <property type="match status" value="1"/>
</dbReference>
<reference evidence="3" key="1">
    <citation type="journal article" date="2020" name="Stud. Mycol.">
        <title>101 Dothideomycetes genomes: a test case for predicting lifestyles and emergence of pathogens.</title>
        <authorList>
            <person name="Haridas S."/>
            <person name="Albert R."/>
            <person name="Binder M."/>
            <person name="Bloem J."/>
            <person name="Labutti K."/>
            <person name="Salamov A."/>
            <person name="Andreopoulos B."/>
            <person name="Baker S."/>
            <person name="Barry K."/>
            <person name="Bills G."/>
            <person name="Bluhm B."/>
            <person name="Cannon C."/>
            <person name="Castanera R."/>
            <person name="Culley D."/>
            <person name="Daum C."/>
            <person name="Ezra D."/>
            <person name="Gonzalez J."/>
            <person name="Henrissat B."/>
            <person name="Kuo A."/>
            <person name="Liang C."/>
            <person name="Lipzen A."/>
            <person name="Lutzoni F."/>
            <person name="Magnuson J."/>
            <person name="Mondo S."/>
            <person name="Nolan M."/>
            <person name="Ohm R."/>
            <person name="Pangilinan J."/>
            <person name="Park H.-J."/>
            <person name="Ramirez L."/>
            <person name="Alfaro M."/>
            <person name="Sun H."/>
            <person name="Tritt A."/>
            <person name="Yoshinaga Y."/>
            <person name="Zwiers L.-H."/>
            <person name="Turgeon B."/>
            <person name="Goodwin S."/>
            <person name="Spatafora J."/>
            <person name="Crous P."/>
            <person name="Grigoriev I."/>
        </authorList>
    </citation>
    <scope>NUCLEOTIDE SEQUENCE</scope>
    <source>
        <strain evidence="3">CBS 627.86</strain>
    </source>
</reference>
<evidence type="ECO:0000259" key="2">
    <source>
        <dbReference type="Pfam" id="PF24864"/>
    </source>
</evidence>
<dbReference type="InterPro" id="IPR056632">
    <property type="entry name" value="DUF7730"/>
</dbReference>
<dbReference type="OrthoDB" id="5413827at2759"/>
<dbReference type="PANTHER" id="PTHR38790">
    <property type="entry name" value="2EXR DOMAIN-CONTAINING PROTEIN-RELATED"/>
    <property type="match status" value="1"/>
</dbReference>
<evidence type="ECO:0000313" key="4">
    <source>
        <dbReference type="Proteomes" id="UP000799770"/>
    </source>
</evidence>
<name>A0A6A5ZI71_9PLEO</name>
<dbReference type="PANTHER" id="PTHR38790:SF4">
    <property type="entry name" value="2EXR DOMAIN-CONTAINING PROTEIN"/>
    <property type="match status" value="1"/>
</dbReference>
<gene>
    <name evidence="3" type="ORF">BDV96DRAFT_390467</name>
</gene>
<organism evidence="3 4">
    <name type="scientific">Lophiotrema nucula</name>
    <dbReference type="NCBI Taxonomy" id="690887"/>
    <lineage>
        <taxon>Eukaryota</taxon>
        <taxon>Fungi</taxon>
        <taxon>Dikarya</taxon>
        <taxon>Ascomycota</taxon>
        <taxon>Pezizomycotina</taxon>
        <taxon>Dothideomycetes</taxon>
        <taxon>Pleosporomycetidae</taxon>
        <taxon>Pleosporales</taxon>
        <taxon>Lophiotremataceae</taxon>
        <taxon>Lophiotrema</taxon>
    </lineage>
</organism>
<feature type="domain" description="DUF7730" evidence="2">
    <location>
        <begin position="69"/>
        <end position="182"/>
    </location>
</feature>
<dbReference type="Proteomes" id="UP000799770">
    <property type="component" value="Unassembled WGS sequence"/>
</dbReference>
<evidence type="ECO:0000313" key="3">
    <source>
        <dbReference type="EMBL" id="KAF2118563.1"/>
    </source>
</evidence>
<dbReference type="AlphaFoldDB" id="A0A6A5ZI71"/>
<proteinExistence type="predicted"/>
<sequence>MAPTTRAASAKAKTANVLPAKATKISKKDRLKPSSHPARPKIKLLSNGLLDVANVSDHLKENVRCNSVSSPLLRLPGELRNKIWYYAAEDTEVYVTFHKKPTSKSRHRPAEVINGEVRQNGHHTTIDQSIFCLPQVCRQVYAETATLAYARSKFTFPADCYQTLCGFSSHLNTAQRKSIACVQPGSCTFEIYYSERYGHYYGCEFRYLFPGLRTMIVSQGAMGQVKAMNRYHMDRELRDHEWQEWILTKIWEIDGVHLKVEFSPEASTP</sequence>
<feature type="compositionally biased region" description="Low complexity" evidence="1">
    <location>
        <begin position="1"/>
        <end position="15"/>
    </location>
</feature>
<dbReference type="EMBL" id="ML977317">
    <property type="protein sequence ID" value="KAF2118563.1"/>
    <property type="molecule type" value="Genomic_DNA"/>
</dbReference>